<dbReference type="InterPro" id="IPR033469">
    <property type="entry name" value="CYTH-like_dom_sf"/>
</dbReference>
<sequence length="489" mass="54567">MADVHLEIERSFTPPSGAVLPDLTALKKVVRAEPAGEERLDATYYDTPGAALRRAGVTLRRRTGGHDAGWHLKLPVARGGREELHLALGDDHDPVPVALLDLVAGWARGVAVAPVARIRTRRTLTRLVAADGTVLAELADDLVEGHATDSGAQPTYWREWELELVDGSPKLLDRAEALFAEHGIERSAVQRKIEIVLGAREPVAALPEPRRKGPAGAVLHVYLAEQVRRIERFDLAVRRAEPGGVHGMRKACRRLRSALAAYRPLLQRELTDPVRDELGSLARSLGGARDVEVVLDRLQAQLAEQPEELVVGPVHQQLEERRRRAEGDDARTVAEVLGSERYHALRDLLDALVASPPWSERADERARDVLPKLLRREGKRLRTAPDEAEDLHEVRKAAKRLRYAYEVVEPLWPDARRPRRAARRLTEVLGDHQDGVVAREMLLDLAAEATASGQDAFTWGRLHALEEMREPELVDEAVEAWAEVRKHRW</sequence>
<dbReference type="CDD" id="cd07374">
    <property type="entry name" value="CYTH-like_Pase"/>
    <property type="match status" value="1"/>
</dbReference>
<dbReference type="AlphaFoldDB" id="A0A6L7ETR4"/>
<dbReference type="Gene3D" id="1.40.20.10">
    <property type="entry name" value="CHAD domain"/>
    <property type="match status" value="1"/>
</dbReference>
<comment type="caution">
    <text evidence="3">The sequence shown here is derived from an EMBL/GenBank/DDBJ whole genome shotgun (WGS) entry which is preliminary data.</text>
</comment>
<dbReference type="Pfam" id="PF05235">
    <property type="entry name" value="CHAD"/>
    <property type="match status" value="1"/>
</dbReference>
<evidence type="ECO:0000313" key="3">
    <source>
        <dbReference type="EMBL" id="MXG88848.1"/>
    </source>
</evidence>
<feature type="domain" description="CYTH" evidence="1">
    <location>
        <begin position="5"/>
        <end position="199"/>
    </location>
</feature>
<feature type="domain" description="CHAD" evidence="2">
    <location>
        <begin position="212"/>
        <end position="486"/>
    </location>
</feature>
<dbReference type="InterPro" id="IPR007899">
    <property type="entry name" value="CHAD_dom"/>
</dbReference>
<dbReference type="Gene3D" id="2.40.320.10">
    <property type="entry name" value="Hypothetical Protein Pfu-838710-001"/>
    <property type="match status" value="1"/>
</dbReference>
<dbReference type="Pfam" id="PF01928">
    <property type="entry name" value="CYTH"/>
    <property type="match status" value="1"/>
</dbReference>
<dbReference type="SMART" id="SM01118">
    <property type="entry name" value="CYTH"/>
    <property type="match status" value="1"/>
</dbReference>
<dbReference type="PROSITE" id="PS51708">
    <property type="entry name" value="CHAD"/>
    <property type="match status" value="1"/>
</dbReference>
<dbReference type="RefSeq" id="WP_160875600.1">
    <property type="nucleotide sequence ID" value="NZ_WUEK01000002.1"/>
</dbReference>
<dbReference type="SMART" id="SM00880">
    <property type="entry name" value="CHAD"/>
    <property type="match status" value="1"/>
</dbReference>
<protein>
    <submittedName>
        <fullName evidence="3">CHAD domain-containing protein</fullName>
    </submittedName>
</protein>
<proteinExistence type="predicted"/>
<accession>A0A6L7ETR4</accession>
<gene>
    <name evidence="3" type="ORF">GRQ65_04715</name>
</gene>
<dbReference type="InterPro" id="IPR038186">
    <property type="entry name" value="CHAD_dom_sf"/>
</dbReference>
<reference evidence="3 4" key="1">
    <citation type="submission" date="2019-12" db="EMBL/GenBank/DDBJ databases">
        <authorList>
            <person name="Kun Z."/>
        </authorList>
    </citation>
    <scope>NUCLEOTIDE SEQUENCE [LARGE SCALE GENOMIC DNA]</scope>
    <source>
        <strain evidence="3 4">YIM 123512</strain>
    </source>
</reference>
<dbReference type="EMBL" id="WUEK01000002">
    <property type="protein sequence ID" value="MXG88848.1"/>
    <property type="molecule type" value="Genomic_DNA"/>
</dbReference>
<evidence type="ECO:0000259" key="2">
    <source>
        <dbReference type="PROSITE" id="PS51708"/>
    </source>
</evidence>
<dbReference type="PANTHER" id="PTHR39339">
    <property type="entry name" value="SLR1444 PROTEIN"/>
    <property type="match status" value="1"/>
</dbReference>
<organism evidence="3 4">
    <name type="scientific">Nocardioides flavescens</name>
    <dbReference type="NCBI Taxonomy" id="2691959"/>
    <lineage>
        <taxon>Bacteria</taxon>
        <taxon>Bacillati</taxon>
        <taxon>Actinomycetota</taxon>
        <taxon>Actinomycetes</taxon>
        <taxon>Propionibacteriales</taxon>
        <taxon>Nocardioidaceae</taxon>
        <taxon>Nocardioides</taxon>
    </lineage>
</organism>
<name>A0A6L7ETR4_9ACTN</name>
<keyword evidence="4" id="KW-1185">Reference proteome</keyword>
<dbReference type="Proteomes" id="UP000473325">
    <property type="component" value="Unassembled WGS sequence"/>
</dbReference>
<dbReference type="PANTHER" id="PTHR39339:SF1">
    <property type="entry name" value="CHAD DOMAIN-CONTAINING PROTEIN"/>
    <property type="match status" value="1"/>
</dbReference>
<dbReference type="PROSITE" id="PS51707">
    <property type="entry name" value="CYTH"/>
    <property type="match status" value="1"/>
</dbReference>
<dbReference type="SUPFAM" id="SSF55154">
    <property type="entry name" value="CYTH-like phosphatases"/>
    <property type="match status" value="1"/>
</dbReference>
<evidence type="ECO:0000313" key="4">
    <source>
        <dbReference type="Proteomes" id="UP000473325"/>
    </source>
</evidence>
<evidence type="ECO:0000259" key="1">
    <source>
        <dbReference type="PROSITE" id="PS51707"/>
    </source>
</evidence>
<dbReference type="InterPro" id="IPR023577">
    <property type="entry name" value="CYTH_domain"/>
</dbReference>